<sequence length="36" mass="4589">MYNVYLISISYIYLPYLILLYMYYMSQRQTTFQFIM</sequence>
<accession>A0AAD9KNU2</accession>
<dbReference type="EMBL" id="JAODUO010000761">
    <property type="protein sequence ID" value="KAK2174964.1"/>
    <property type="molecule type" value="Genomic_DNA"/>
</dbReference>
<organism evidence="2 3">
    <name type="scientific">Ridgeia piscesae</name>
    <name type="common">Tubeworm</name>
    <dbReference type="NCBI Taxonomy" id="27915"/>
    <lineage>
        <taxon>Eukaryota</taxon>
        <taxon>Metazoa</taxon>
        <taxon>Spiralia</taxon>
        <taxon>Lophotrochozoa</taxon>
        <taxon>Annelida</taxon>
        <taxon>Polychaeta</taxon>
        <taxon>Sedentaria</taxon>
        <taxon>Canalipalpata</taxon>
        <taxon>Sabellida</taxon>
        <taxon>Siboglinidae</taxon>
        <taxon>Ridgeia</taxon>
    </lineage>
</organism>
<proteinExistence type="predicted"/>
<dbReference type="AlphaFoldDB" id="A0AAD9KNU2"/>
<protein>
    <submittedName>
        <fullName evidence="2">Uncharacterized protein</fullName>
    </submittedName>
</protein>
<keyword evidence="1" id="KW-0472">Membrane</keyword>
<feature type="transmembrane region" description="Helical" evidence="1">
    <location>
        <begin position="6"/>
        <end position="24"/>
    </location>
</feature>
<keyword evidence="1" id="KW-0812">Transmembrane</keyword>
<name>A0AAD9KNU2_RIDPI</name>
<reference evidence="2" key="1">
    <citation type="journal article" date="2023" name="Mol. Biol. Evol.">
        <title>Third-Generation Sequencing Reveals the Adaptive Role of the Epigenome in Three Deep-Sea Polychaetes.</title>
        <authorList>
            <person name="Perez M."/>
            <person name="Aroh O."/>
            <person name="Sun Y."/>
            <person name="Lan Y."/>
            <person name="Juniper S.K."/>
            <person name="Young C.R."/>
            <person name="Angers B."/>
            <person name="Qian P.Y."/>
        </authorList>
    </citation>
    <scope>NUCLEOTIDE SEQUENCE</scope>
    <source>
        <strain evidence="2">R07B-5</strain>
    </source>
</reference>
<dbReference type="Proteomes" id="UP001209878">
    <property type="component" value="Unassembled WGS sequence"/>
</dbReference>
<evidence type="ECO:0000313" key="3">
    <source>
        <dbReference type="Proteomes" id="UP001209878"/>
    </source>
</evidence>
<evidence type="ECO:0000256" key="1">
    <source>
        <dbReference type="SAM" id="Phobius"/>
    </source>
</evidence>
<keyword evidence="3" id="KW-1185">Reference proteome</keyword>
<gene>
    <name evidence="2" type="ORF">NP493_761g00033</name>
</gene>
<comment type="caution">
    <text evidence="2">The sequence shown here is derived from an EMBL/GenBank/DDBJ whole genome shotgun (WGS) entry which is preliminary data.</text>
</comment>
<evidence type="ECO:0000313" key="2">
    <source>
        <dbReference type="EMBL" id="KAK2174964.1"/>
    </source>
</evidence>
<keyword evidence="1" id="KW-1133">Transmembrane helix</keyword>